<evidence type="ECO:0008006" key="7">
    <source>
        <dbReference type="Google" id="ProtNLM"/>
    </source>
</evidence>
<keyword evidence="6" id="KW-1185">Reference proteome</keyword>
<proteinExistence type="predicted"/>
<dbReference type="PANTHER" id="PTHR22767:SF2">
    <property type="entry name" value="N(ALPHA)-ACETYLTRANSFERASE 15_16, ISOFORM A"/>
    <property type="match status" value="1"/>
</dbReference>
<dbReference type="InterPro" id="IPR019734">
    <property type="entry name" value="TPR_rpt"/>
</dbReference>
<evidence type="ECO:0000313" key="5">
    <source>
        <dbReference type="EMBL" id="PKI82411.1"/>
    </source>
</evidence>
<reference evidence="5 6" key="1">
    <citation type="submission" date="2017-10" db="EMBL/GenBank/DDBJ databases">
        <title>A novel species of cold-tolerant Malassezia isolated from bats.</title>
        <authorList>
            <person name="Lorch J.M."/>
            <person name="Palmer J.M."/>
            <person name="Vanderwolf K.J."/>
            <person name="Schmidt K.Z."/>
            <person name="Verant M.L."/>
            <person name="Weller T.J."/>
            <person name="Blehert D.S."/>
        </authorList>
    </citation>
    <scope>NUCLEOTIDE SEQUENCE [LARGE SCALE GENOMIC DNA]</scope>
    <source>
        <strain evidence="5 6">NWHC:44797-103</strain>
    </source>
</reference>
<feature type="repeat" description="TPR" evidence="3">
    <location>
        <begin position="80"/>
        <end position="113"/>
    </location>
</feature>
<name>A0A2N1J787_9BASI</name>
<evidence type="ECO:0000256" key="1">
    <source>
        <dbReference type="ARBA" id="ARBA00022737"/>
    </source>
</evidence>
<dbReference type="InterPro" id="IPR011990">
    <property type="entry name" value="TPR-like_helical_dom_sf"/>
</dbReference>
<organism evidence="5 6">
    <name type="scientific">Malassezia vespertilionis</name>
    <dbReference type="NCBI Taxonomy" id="2020962"/>
    <lineage>
        <taxon>Eukaryota</taxon>
        <taxon>Fungi</taxon>
        <taxon>Dikarya</taxon>
        <taxon>Basidiomycota</taxon>
        <taxon>Ustilaginomycotina</taxon>
        <taxon>Malasseziomycetes</taxon>
        <taxon>Malasseziales</taxon>
        <taxon>Malasseziaceae</taxon>
        <taxon>Malassezia</taxon>
    </lineage>
</organism>
<evidence type="ECO:0000256" key="2">
    <source>
        <dbReference type="ARBA" id="ARBA00022803"/>
    </source>
</evidence>
<dbReference type="Proteomes" id="UP000232875">
    <property type="component" value="Unassembled WGS sequence"/>
</dbReference>
<evidence type="ECO:0000256" key="3">
    <source>
        <dbReference type="PROSITE-ProRule" id="PRU00339"/>
    </source>
</evidence>
<dbReference type="InterPro" id="IPR013105">
    <property type="entry name" value="TPR_2"/>
</dbReference>
<evidence type="ECO:0000313" key="6">
    <source>
        <dbReference type="Proteomes" id="UP000232875"/>
    </source>
</evidence>
<dbReference type="Pfam" id="PF07719">
    <property type="entry name" value="TPR_2"/>
    <property type="match status" value="1"/>
</dbReference>
<dbReference type="PANTHER" id="PTHR22767">
    <property type="entry name" value="N-TERMINAL ACETYLTRANSFERASE-RELATED"/>
    <property type="match status" value="1"/>
</dbReference>
<keyword evidence="2 3" id="KW-0802">TPR repeat</keyword>
<dbReference type="Gene3D" id="1.25.40.1010">
    <property type="match status" value="2"/>
</dbReference>
<dbReference type="AlphaFoldDB" id="A0A2N1J787"/>
<sequence length="822" mass="91420">MPPKPVQLPAKEKGLFARLIQEYESRKYKPALKSADAILKRVPYHAETLAIKGLVLASMHRRAEGLKLAKESLRLNLMSFICWHTLGIIHRMERNYEESLKCYTQALRIEGGNINLVRESAYMYMQLRQYAPLIEARLSLLRVQPYLRVNWIGLAVAHDVAGSKKQAARVLAAYESAVRDLLPHDYEFSEVVLYHVSILLQLDESAEALALLDAKKDVLYDRPAQDAMRAAALEKMGRIADADAVLYALVEWNPENKNTVRSLLALRTAHAEDSAAASLAHLATLQAAFPRSSAMQRLALDFAQGDAFTQCARAYIESALVKNIPSLFSDVKPLYKDAAKQHAIERIVASFLAANEPASGALPSNFLWAMSFMAYHYSYTGAHAKALQYIDSILVHTPTMPELHMTRARILKRAGALHAAADAMEDARLLDGQDRYLNTKAAKYLLRVNRIAEATKIMQCFTRQDASDPIADLVDMQATGYLVEDADAHRRSGNDALALKRYVQVDRILQDIYDDQLDFHSYCMRKMTLRSYADTVRFEDSLFSQPIYSRAATGAIGMYVKLHDRNVAGAPVPVQEAQEAQKAQEAQEAEDIDEDHPPKDTDPNGILLAATHTPLLDAHAYITKLQSAAPHAITTWLSTLDVALREQKWMLALRAFAMAHALDSADPQLHVRLLQFRQVALPENVQRAVDRLARHIPALAQPLDTVQTEYLQRDATTASRLLGAAQGIYTLKGTDGIPEAAHLVLGMTRPAMHASFAELGEAQAFLHQMQSRGALPCDADISTFQASACALWPMADAFQPAAALQRAAEDRALQRRAWYTPT</sequence>
<dbReference type="SUPFAM" id="SSF48452">
    <property type="entry name" value="TPR-like"/>
    <property type="match status" value="2"/>
</dbReference>
<feature type="region of interest" description="Disordered" evidence="4">
    <location>
        <begin position="575"/>
        <end position="606"/>
    </location>
</feature>
<dbReference type="STRING" id="2020962.A0A2N1J787"/>
<dbReference type="EMBL" id="KZ454995">
    <property type="protein sequence ID" value="PKI82411.1"/>
    <property type="molecule type" value="Genomic_DNA"/>
</dbReference>
<dbReference type="Gene3D" id="1.25.40.1040">
    <property type="match status" value="1"/>
</dbReference>
<evidence type="ECO:0000256" key="4">
    <source>
        <dbReference type="SAM" id="MobiDB-lite"/>
    </source>
</evidence>
<accession>A0A2N1J787</accession>
<dbReference type="InterPro" id="IPR021183">
    <property type="entry name" value="NatA_aux_su"/>
</dbReference>
<feature type="compositionally biased region" description="Low complexity" evidence="4">
    <location>
        <begin position="575"/>
        <end position="586"/>
    </location>
</feature>
<protein>
    <recommendedName>
        <fullName evidence="7">Nat1p</fullName>
    </recommendedName>
</protein>
<dbReference type="GO" id="GO:0031415">
    <property type="term" value="C:NatA complex"/>
    <property type="evidence" value="ECO:0007669"/>
    <property type="project" value="TreeGrafter"/>
</dbReference>
<keyword evidence="1" id="KW-0677">Repeat</keyword>
<dbReference type="Pfam" id="PF12569">
    <property type="entry name" value="NatA_aux_su"/>
    <property type="match status" value="2"/>
</dbReference>
<gene>
    <name evidence="5" type="ORF">MVES_003606</name>
</gene>
<dbReference type="PROSITE" id="PS50005">
    <property type="entry name" value="TPR"/>
    <property type="match status" value="1"/>
</dbReference>
<dbReference type="OrthoDB" id="10263032at2759"/>
<dbReference type="PIRSF" id="PIRSF000422">
    <property type="entry name" value="N-terminal-AcTrfase-A_aux_su"/>
    <property type="match status" value="1"/>
</dbReference>
<dbReference type="SMART" id="SM00028">
    <property type="entry name" value="TPR"/>
    <property type="match status" value="4"/>
</dbReference>